<reference evidence="6 7" key="1">
    <citation type="submission" date="2018-03" db="EMBL/GenBank/DDBJ databases">
        <authorList>
            <person name="Keele B.F."/>
        </authorList>
    </citation>
    <scope>NUCLEOTIDE SEQUENCE [LARGE SCALE GENOMIC DNA]</scope>
    <source>
        <strain evidence="6 7">CECT 8626</strain>
    </source>
</reference>
<dbReference type="AlphaFoldDB" id="A0A2R8B355"/>
<accession>A0A2R8B355</accession>
<dbReference type="InterPro" id="IPR005119">
    <property type="entry name" value="LysR_subst-bd"/>
</dbReference>
<comment type="similarity">
    <text evidence="1">Belongs to the LysR transcriptional regulatory family.</text>
</comment>
<keyword evidence="3" id="KW-0238">DNA-binding</keyword>
<dbReference type="Proteomes" id="UP000244924">
    <property type="component" value="Unassembled WGS sequence"/>
</dbReference>
<dbReference type="Pfam" id="PF00126">
    <property type="entry name" value="HTH_1"/>
    <property type="match status" value="1"/>
</dbReference>
<keyword evidence="7" id="KW-1185">Reference proteome</keyword>
<name>A0A2R8B355_9RHOB</name>
<dbReference type="PANTHER" id="PTHR30537">
    <property type="entry name" value="HTH-TYPE TRANSCRIPTIONAL REGULATOR"/>
    <property type="match status" value="1"/>
</dbReference>
<evidence type="ECO:0000256" key="2">
    <source>
        <dbReference type="ARBA" id="ARBA00023015"/>
    </source>
</evidence>
<dbReference type="OrthoDB" id="9796526at2"/>
<evidence type="ECO:0000313" key="7">
    <source>
        <dbReference type="Proteomes" id="UP000244924"/>
    </source>
</evidence>
<keyword evidence="2" id="KW-0805">Transcription regulation</keyword>
<dbReference type="InterPro" id="IPR036388">
    <property type="entry name" value="WH-like_DNA-bd_sf"/>
</dbReference>
<keyword evidence="4" id="KW-0804">Transcription</keyword>
<gene>
    <name evidence="6" type="primary">dmlR_3</name>
    <name evidence="6" type="ORF">DEA8626_00437</name>
</gene>
<evidence type="ECO:0000256" key="1">
    <source>
        <dbReference type="ARBA" id="ARBA00009437"/>
    </source>
</evidence>
<dbReference type="RefSeq" id="WP_108851414.1">
    <property type="nucleotide sequence ID" value="NZ_OMOQ01000001.1"/>
</dbReference>
<organism evidence="6 7">
    <name type="scientific">Albidovulum aquaemixtae</name>
    <dbReference type="NCBI Taxonomy" id="1542388"/>
    <lineage>
        <taxon>Bacteria</taxon>
        <taxon>Pseudomonadati</taxon>
        <taxon>Pseudomonadota</taxon>
        <taxon>Alphaproteobacteria</taxon>
        <taxon>Rhodobacterales</taxon>
        <taxon>Paracoccaceae</taxon>
        <taxon>Albidovulum</taxon>
    </lineage>
</organism>
<proteinExistence type="inferred from homology"/>
<dbReference type="GO" id="GO:0003700">
    <property type="term" value="F:DNA-binding transcription factor activity"/>
    <property type="evidence" value="ECO:0007669"/>
    <property type="project" value="InterPro"/>
</dbReference>
<dbReference type="InterPro" id="IPR036390">
    <property type="entry name" value="WH_DNA-bd_sf"/>
</dbReference>
<evidence type="ECO:0000256" key="3">
    <source>
        <dbReference type="ARBA" id="ARBA00023125"/>
    </source>
</evidence>
<dbReference type="EMBL" id="OMOQ01000001">
    <property type="protein sequence ID" value="SPH16923.1"/>
    <property type="molecule type" value="Genomic_DNA"/>
</dbReference>
<feature type="domain" description="HTH lysR-type" evidence="5">
    <location>
        <begin position="6"/>
        <end position="63"/>
    </location>
</feature>
<sequence>MKTEFWNWSDVRVFLAVLRQGSTLAASRKLGIAQPTVARRIEALEHQTGLTLFDRDTRGFRPTENARSLSPLAEVIEEAARNFAIKTRELAEQRPIRITAPGYFSDRAMEIFTEFSTLHPEIAIEFVHSIKLLNLAEGEADIAFRVSASEPDESLVCRKIGTEHFALYGGQSYADQFGLPKSLDNLRGHRFVTFKRNDVPDVLHNWLHQHVLPDQIVATFSEIDLMYSSIKAGNGLGLVHARWADTQDTLLRCFGNIEELSRPVTMLIAPDAYRRQEVKAFTKFFAPRYAAIFR</sequence>
<dbReference type="InterPro" id="IPR000847">
    <property type="entry name" value="LysR_HTH_N"/>
</dbReference>
<dbReference type="SUPFAM" id="SSF46785">
    <property type="entry name" value="Winged helix' DNA-binding domain"/>
    <property type="match status" value="1"/>
</dbReference>
<protein>
    <submittedName>
        <fullName evidence="6">HTH-type transcriptional regulator DmlR</fullName>
    </submittedName>
</protein>
<dbReference type="Gene3D" id="1.10.10.10">
    <property type="entry name" value="Winged helix-like DNA-binding domain superfamily/Winged helix DNA-binding domain"/>
    <property type="match status" value="1"/>
</dbReference>
<dbReference type="PRINTS" id="PR00039">
    <property type="entry name" value="HTHLYSR"/>
</dbReference>
<dbReference type="GO" id="GO:0006351">
    <property type="term" value="P:DNA-templated transcription"/>
    <property type="evidence" value="ECO:0007669"/>
    <property type="project" value="TreeGrafter"/>
</dbReference>
<dbReference type="GO" id="GO:0043565">
    <property type="term" value="F:sequence-specific DNA binding"/>
    <property type="evidence" value="ECO:0007669"/>
    <property type="project" value="TreeGrafter"/>
</dbReference>
<dbReference type="SUPFAM" id="SSF53850">
    <property type="entry name" value="Periplasmic binding protein-like II"/>
    <property type="match status" value="1"/>
</dbReference>
<dbReference type="Pfam" id="PF03466">
    <property type="entry name" value="LysR_substrate"/>
    <property type="match status" value="1"/>
</dbReference>
<dbReference type="InterPro" id="IPR058163">
    <property type="entry name" value="LysR-type_TF_proteobact-type"/>
</dbReference>
<evidence type="ECO:0000259" key="5">
    <source>
        <dbReference type="PROSITE" id="PS50931"/>
    </source>
</evidence>
<dbReference type="PROSITE" id="PS50931">
    <property type="entry name" value="HTH_LYSR"/>
    <property type="match status" value="1"/>
</dbReference>
<evidence type="ECO:0000313" key="6">
    <source>
        <dbReference type="EMBL" id="SPH16923.1"/>
    </source>
</evidence>
<dbReference type="Gene3D" id="3.40.190.290">
    <property type="match status" value="1"/>
</dbReference>
<dbReference type="PANTHER" id="PTHR30537:SF3">
    <property type="entry name" value="TRANSCRIPTIONAL REGULATORY PROTEIN"/>
    <property type="match status" value="1"/>
</dbReference>
<evidence type="ECO:0000256" key="4">
    <source>
        <dbReference type="ARBA" id="ARBA00023163"/>
    </source>
</evidence>